<reference evidence="1 2" key="1">
    <citation type="submission" date="2024-01" db="EMBL/GenBank/DDBJ databases">
        <authorList>
            <person name="Allen C."/>
            <person name="Tagirdzhanova G."/>
        </authorList>
    </citation>
    <scope>NUCLEOTIDE SEQUENCE [LARGE SCALE GENOMIC DNA]</scope>
</reference>
<organism evidence="1 2">
    <name type="scientific">Sporothrix curviconia</name>
    <dbReference type="NCBI Taxonomy" id="1260050"/>
    <lineage>
        <taxon>Eukaryota</taxon>
        <taxon>Fungi</taxon>
        <taxon>Dikarya</taxon>
        <taxon>Ascomycota</taxon>
        <taxon>Pezizomycotina</taxon>
        <taxon>Sordariomycetes</taxon>
        <taxon>Sordariomycetidae</taxon>
        <taxon>Ophiostomatales</taxon>
        <taxon>Ophiostomataceae</taxon>
        <taxon>Sporothrix</taxon>
    </lineage>
</organism>
<dbReference type="Proteomes" id="UP001642405">
    <property type="component" value="Unassembled WGS sequence"/>
</dbReference>
<name>A0ABP0CGV2_9PEZI</name>
<accession>A0ABP0CGV2</accession>
<sequence>MNHTPGQSALCAALDEQCRDPDSFAGHRLWEEDGKDAPEDLAVSVTVNGVGVVAFPLHEAQAQRIIAQARRPAVHATGRAWELDPSQFSLTGNADHWAKIQSKALRMVFDELHVHFLRREILAKPDKMVLYEAGAYVEPYTDLSYMAWYKETQREVTPITSGFCWVLTYHLAIGRVPLWRTPPCPPTGQACLASAILEWLSEVQHRAPVLQSKAAAAKAAVVQAEADAAAADAAWKRVQQECDARDREMEMEAHAQLACLHAKDMQVMADDANHPLALTQHVIYTLDFPYDEFELPATSFMTKKDESLYNAVCNVTRDMPVDVFLCTVVDAEYGICEESYSPYRELERLRENVARSIPLNPDTILQEVPSGTVVEQTSFRDNKACGHASAVHEERRAGIVIVPRSTLHHFLCCAIHDKDTVSDDAKYDLNLQTVVTNYARKCIDPTREQDKANLHLLSVICEYAWDLKIHIYKRAAEDSDNDVVDFVVPTMQRDTITDLLFALVRMRDWVFFDRVIARAEGDFDAVRLFTFVEEEVNREKKDPLVFSRARESLRRAVLSLASLATAMEVVRILAPPRKIFDHDFHKMNNPDKVDWTWGHETFDCLLQKLERGSDYAVGHQEGQGLFHMGLSYYGMGYVQTSFKSTETVLRRLENPDEMEDTPDWRAVDRNVATAVDSEVLFFFCYQLLELGEEHNSAMGTLAREMLLKLAEGVSALHAACSSQEAKASFLEGLKDLWLPLLGALADCPYLVDDYDFGSPGGSKTGRTPFQSLTVAVLDAYLDLELGVYPVKDPSLYRPPFARCTLPAPWDLNCRLCPPFNKFLQSTEQASLRTTIPRECRLHLEKQVAKFGADVSVEVLGRSSKKYSSDNIVVTKTWKKHKDRCKAWKDRRGDVDRLLQETFSPDDLRYLLSEADYERITRMKDLKPPKTVRPLDLRVNSIYAQQEDFGRRMAARAAKLRLENKETSTMVSGAST</sequence>
<dbReference type="EMBL" id="CAWUHB010000058">
    <property type="protein sequence ID" value="CAK7231327.1"/>
    <property type="molecule type" value="Genomic_DNA"/>
</dbReference>
<proteinExistence type="predicted"/>
<comment type="caution">
    <text evidence="1">The sequence shown here is derived from an EMBL/GenBank/DDBJ whole genome shotgun (WGS) entry which is preliminary data.</text>
</comment>
<gene>
    <name evidence="1" type="ORF">SCUCBS95973_007873</name>
</gene>
<dbReference type="PANTHER" id="PTHR33099">
    <property type="entry name" value="FE2OG DIOXYGENASE DOMAIN-CONTAINING PROTEIN"/>
    <property type="match status" value="1"/>
</dbReference>
<keyword evidence="2" id="KW-1185">Reference proteome</keyword>
<protein>
    <submittedName>
        <fullName evidence="1">Uncharacterized protein</fullName>
    </submittedName>
</protein>
<evidence type="ECO:0000313" key="2">
    <source>
        <dbReference type="Proteomes" id="UP001642405"/>
    </source>
</evidence>
<dbReference type="PANTHER" id="PTHR33099:SF7">
    <property type="entry name" value="MYND-TYPE DOMAIN-CONTAINING PROTEIN"/>
    <property type="match status" value="1"/>
</dbReference>
<evidence type="ECO:0000313" key="1">
    <source>
        <dbReference type="EMBL" id="CAK7231327.1"/>
    </source>
</evidence>